<organism evidence="1 2">
    <name type="scientific">Photorhabdus temperata subsp. temperata Meg1</name>
    <dbReference type="NCBI Taxonomy" id="1393735"/>
    <lineage>
        <taxon>Bacteria</taxon>
        <taxon>Pseudomonadati</taxon>
        <taxon>Pseudomonadota</taxon>
        <taxon>Gammaproteobacteria</taxon>
        <taxon>Enterobacterales</taxon>
        <taxon>Morganellaceae</taxon>
        <taxon>Photorhabdus</taxon>
    </lineage>
</organism>
<gene>
    <name evidence="1" type="ORF">MEG1DRAFT_02505</name>
</gene>
<evidence type="ECO:0000313" key="1">
    <source>
        <dbReference type="EMBL" id="KER02776.1"/>
    </source>
</evidence>
<proteinExistence type="predicted"/>
<dbReference type="AlphaFoldDB" id="A0A081RVS3"/>
<comment type="caution">
    <text evidence="1">The sequence shown here is derived from an EMBL/GenBank/DDBJ whole genome shotgun (WGS) entry which is preliminary data.</text>
</comment>
<protein>
    <submittedName>
        <fullName evidence="1">Uncharacterized protein</fullName>
    </submittedName>
</protein>
<sequence>MRFNDLFELILGLTKARHFITICAFVSPCYFKAWFADHLPVEQALMFVGVLNFSTV</sequence>
<dbReference type="EMBL" id="JGVH01000040">
    <property type="protein sequence ID" value="KER02776.1"/>
    <property type="molecule type" value="Genomic_DNA"/>
</dbReference>
<dbReference type="Proteomes" id="UP000028002">
    <property type="component" value="Unassembled WGS sequence"/>
</dbReference>
<reference evidence="1 2" key="1">
    <citation type="submission" date="2014-03" db="EMBL/GenBank/DDBJ databases">
        <title>Draft Genome of Photorhabdus temperata Meg1.</title>
        <authorList>
            <person name="Hurst S.G.IV."/>
            <person name="Morris K."/>
            <person name="Thomas K."/>
            <person name="Tisa L.S."/>
        </authorList>
    </citation>
    <scope>NUCLEOTIDE SEQUENCE [LARGE SCALE GENOMIC DNA]</scope>
    <source>
        <strain evidence="1 2">Meg1</strain>
    </source>
</reference>
<evidence type="ECO:0000313" key="2">
    <source>
        <dbReference type="Proteomes" id="UP000028002"/>
    </source>
</evidence>
<accession>A0A081RVS3</accession>
<name>A0A081RVS3_PHOTE</name>